<name>A0ABQ0CU50_9HYPO</name>
<keyword evidence="3" id="KW-1185">Reference proteome</keyword>
<comment type="caution">
    <text evidence="2">The sequence shown here is derived from an EMBL/GenBank/DDBJ whole genome shotgun (WGS) entry which is preliminary data.</text>
</comment>
<feature type="region of interest" description="Disordered" evidence="1">
    <location>
        <begin position="287"/>
        <end position="348"/>
    </location>
</feature>
<gene>
    <name evidence="2" type="primary">g5261</name>
    <name evidence="2" type="ORF">EsDP_00005261</name>
</gene>
<proteinExistence type="predicted"/>
<sequence>MDDLQKDLVPSLSSAAFPEHASGERQTFVWEQRNVKLTGNLSTEQSNGLKRALNGKQSISLADETLVRVGDRQENIQPYREATARMTRSRALGLLRWRADGLLLPYGHPRKDFNVPNPMFFRDGVAYPQGATAEPLSEWPMELLDYTAKDFPANNDVYGKMFYYLRDLLPWTFTQQVFPFLYDPRFFGFQLLEQDKTLDVRSIFERGFLGLTYMQKNKITRRWPNRLIHNQSCQPGLQKFNRWVGWADNKPERWLEWQLEEPVDEEQFQYWLSMCLTVSAEQMRESMRQAVERSTTTASVDPANSDLDWIDQEMTAPTSTNSTQEKKSKGGKKGKTKGKTKGNKSRSK</sequence>
<dbReference type="Proteomes" id="UP001562357">
    <property type="component" value="Unassembled WGS sequence"/>
</dbReference>
<accession>A0ABQ0CU50</accession>
<protein>
    <submittedName>
        <fullName evidence="2">Uncharacterized protein</fullName>
    </submittedName>
</protein>
<evidence type="ECO:0000256" key="1">
    <source>
        <dbReference type="SAM" id="MobiDB-lite"/>
    </source>
</evidence>
<dbReference type="EMBL" id="BAAFGZ010000237">
    <property type="protein sequence ID" value="GAB0136978.1"/>
    <property type="molecule type" value="Genomic_DNA"/>
</dbReference>
<reference evidence="3" key="1">
    <citation type="submission" date="2024-06" db="EMBL/GenBank/DDBJ databases">
        <title>Draft Genome Sequences of Epichloe bromicola Strains Isolated from Elymus ciliaris.</title>
        <authorList>
            <consortium name="Epichloe bromicola genome sequencing consortium"/>
            <person name="Miura A."/>
            <person name="Imano S."/>
            <person name="Ashida A."/>
            <person name="Sato I."/>
            <person name="Chiba S."/>
            <person name="Tanaka A."/>
            <person name="Camagna M."/>
            <person name="Takemoto D."/>
        </authorList>
    </citation>
    <scope>NUCLEOTIDE SEQUENCE [LARGE SCALE GENOMIC DNA]</scope>
    <source>
        <strain evidence="3">DP</strain>
    </source>
</reference>
<organism evidence="2 3">
    <name type="scientific">Epichloe bromicola</name>
    <dbReference type="NCBI Taxonomy" id="79588"/>
    <lineage>
        <taxon>Eukaryota</taxon>
        <taxon>Fungi</taxon>
        <taxon>Dikarya</taxon>
        <taxon>Ascomycota</taxon>
        <taxon>Pezizomycotina</taxon>
        <taxon>Sordariomycetes</taxon>
        <taxon>Hypocreomycetidae</taxon>
        <taxon>Hypocreales</taxon>
        <taxon>Clavicipitaceae</taxon>
        <taxon>Epichloe</taxon>
    </lineage>
</organism>
<feature type="compositionally biased region" description="Basic residues" evidence="1">
    <location>
        <begin position="329"/>
        <end position="348"/>
    </location>
</feature>
<evidence type="ECO:0000313" key="3">
    <source>
        <dbReference type="Proteomes" id="UP001562357"/>
    </source>
</evidence>
<evidence type="ECO:0000313" key="2">
    <source>
        <dbReference type="EMBL" id="GAB0136978.1"/>
    </source>
</evidence>